<feature type="region of interest" description="Disordered" evidence="10">
    <location>
        <begin position="139"/>
        <end position="165"/>
    </location>
</feature>
<keyword evidence="3 13" id="KW-0378">Hydrolase</keyword>
<dbReference type="InterPro" id="IPR005323">
    <property type="entry name" value="CBM41_pullulanase"/>
</dbReference>
<feature type="transmembrane region" description="Helical" evidence="11">
    <location>
        <begin position="1113"/>
        <end position="1133"/>
    </location>
</feature>
<dbReference type="Gene3D" id="3.20.20.80">
    <property type="entry name" value="Glycosidases"/>
    <property type="match status" value="1"/>
</dbReference>
<dbReference type="GO" id="GO:0120549">
    <property type="term" value="F:limit dextrin alpha-1,6-maltotetraose-hydrolase activity"/>
    <property type="evidence" value="ECO:0007669"/>
    <property type="project" value="UniProtKB-EC"/>
</dbReference>
<dbReference type="SUPFAM" id="SSF81296">
    <property type="entry name" value="E set domains"/>
    <property type="match status" value="1"/>
</dbReference>
<dbReference type="Pfam" id="PF21653">
    <property type="entry name" value="pulA_all-beta"/>
    <property type="match status" value="1"/>
</dbReference>
<dbReference type="SUPFAM" id="SSF51445">
    <property type="entry name" value="(Trans)glycosidases"/>
    <property type="match status" value="1"/>
</dbReference>
<comment type="similarity">
    <text evidence="1">Belongs to the glycosyl hydrolase 13 family.</text>
</comment>
<dbReference type="Pfam" id="PF02922">
    <property type="entry name" value="CBM_48"/>
    <property type="match status" value="1"/>
</dbReference>
<evidence type="ECO:0000256" key="5">
    <source>
        <dbReference type="ARBA" id="ARBA00023295"/>
    </source>
</evidence>
<dbReference type="InterPro" id="IPR013780">
    <property type="entry name" value="Glyco_hydro_b"/>
</dbReference>
<protein>
    <recommendedName>
        <fullName evidence="7">pullulanase</fullName>
        <ecNumber evidence="7">3.2.1.41</ecNumber>
    </recommendedName>
    <alternativeName>
        <fullName evidence="8">Alpha-dextrin endo-1,6-alpha-glucosidase</fullName>
    </alternativeName>
    <alternativeName>
        <fullName evidence="9">Pullulan 6-glucanohydrolase</fullName>
    </alternativeName>
</protein>
<dbReference type="CDD" id="cd11341">
    <property type="entry name" value="AmyAc_Pullulanase_LD-like"/>
    <property type="match status" value="1"/>
</dbReference>
<keyword evidence="4" id="KW-0106">Calcium</keyword>
<dbReference type="CDD" id="cd02860">
    <property type="entry name" value="E_set_Pullulanase"/>
    <property type="match status" value="1"/>
</dbReference>
<dbReference type="RefSeq" id="WP_236347429.1">
    <property type="nucleotide sequence ID" value="NZ_CAKMMF010000051.1"/>
</dbReference>
<proteinExistence type="inferred from homology"/>
<comment type="catalytic activity">
    <reaction evidence="6">
        <text>Hydrolysis of (1-&gt;6)-alpha-D-glucosidic linkages in pullulan, amylopectin and glycogen, and in the alpha- and beta-limit dextrins of amylopectin and glycogen.</text>
        <dbReference type="EC" id="3.2.1.41"/>
    </reaction>
</comment>
<dbReference type="Pfam" id="PF00128">
    <property type="entry name" value="Alpha-amylase"/>
    <property type="match status" value="1"/>
</dbReference>
<keyword evidence="5 13" id="KW-0326">Glycosidase</keyword>
<dbReference type="InterPro" id="IPR013784">
    <property type="entry name" value="Carb-bd-like_fold"/>
</dbReference>
<dbReference type="InterPro" id="IPR011840">
    <property type="entry name" value="PulA_typeI"/>
</dbReference>
<dbReference type="InterPro" id="IPR006047">
    <property type="entry name" value="GH13_cat_dom"/>
</dbReference>
<evidence type="ECO:0000256" key="11">
    <source>
        <dbReference type="SAM" id="Phobius"/>
    </source>
</evidence>
<dbReference type="InterPro" id="IPR017853">
    <property type="entry name" value="GH"/>
</dbReference>
<keyword evidence="11" id="KW-0812">Transmembrane</keyword>
<dbReference type="InterPro" id="IPR049117">
    <property type="entry name" value="pulA_all-beta"/>
</dbReference>
<keyword evidence="14" id="KW-1185">Reference proteome</keyword>
<dbReference type="Gene3D" id="2.60.40.1110">
    <property type="match status" value="3"/>
</dbReference>
<keyword evidence="2" id="KW-0732">Signal</keyword>
<keyword evidence="11" id="KW-0472">Membrane</keyword>
<evidence type="ECO:0000313" key="13">
    <source>
        <dbReference type="EMBL" id="CAH1225313.1"/>
    </source>
</evidence>
<evidence type="ECO:0000256" key="7">
    <source>
        <dbReference type="ARBA" id="ARBA00024062"/>
    </source>
</evidence>
<dbReference type="SUPFAM" id="SSF49452">
    <property type="entry name" value="Starch-binding domain-like"/>
    <property type="match status" value="3"/>
</dbReference>
<dbReference type="EC" id="3.2.1.41" evidence="7"/>
<organism evidence="13 14">
    <name type="scientific">Paenibacillus plantiphilus</name>
    <dbReference type="NCBI Taxonomy" id="2905650"/>
    <lineage>
        <taxon>Bacteria</taxon>
        <taxon>Bacillati</taxon>
        <taxon>Bacillota</taxon>
        <taxon>Bacilli</taxon>
        <taxon>Bacillales</taxon>
        <taxon>Paenibacillaceae</taxon>
        <taxon>Paenibacillus</taxon>
    </lineage>
</organism>
<evidence type="ECO:0000256" key="6">
    <source>
        <dbReference type="ARBA" id="ARBA00023965"/>
    </source>
</evidence>
<dbReference type="Proteomes" id="UP000838686">
    <property type="component" value="Unassembled WGS sequence"/>
</dbReference>
<evidence type="ECO:0000256" key="2">
    <source>
        <dbReference type="ARBA" id="ARBA00022729"/>
    </source>
</evidence>
<evidence type="ECO:0000256" key="8">
    <source>
        <dbReference type="ARBA" id="ARBA00029618"/>
    </source>
</evidence>
<dbReference type="NCBIfam" id="TIGR02104">
    <property type="entry name" value="pulA_typeI"/>
    <property type="match status" value="1"/>
</dbReference>
<dbReference type="Gene3D" id="2.60.40.2320">
    <property type="match status" value="1"/>
</dbReference>
<keyword evidence="11" id="KW-1133">Transmembrane helix</keyword>
<reference evidence="13" key="1">
    <citation type="submission" date="2022-01" db="EMBL/GenBank/DDBJ databases">
        <authorList>
            <person name="Criscuolo A."/>
        </authorList>
    </citation>
    <scope>NUCLEOTIDE SEQUENCE</scope>
    <source>
        <strain evidence="13">CIP111893</strain>
    </source>
</reference>
<comment type="caution">
    <text evidence="13">The sequence shown here is derived from an EMBL/GenBank/DDBJ whole genome shotgun (WGS) entry which is preliminary data.</text>
</comment>
<dbReference type="SMART" id="SM00642">
    <property type="entry name" value="Aamy"/>
    <property type="match status" value="1"/>
</dbReference>
<gene>
    <name evidence="13" type="primary">glgX_2</name>
    <name evidence="13" type="ORF">PAECIP111893_05244</name>
</gene>
<evidence type="ECO:0000313" key="14">
    <source>
        <dbReference type="Proteomes" id="UP000838686"/>
    </source>
</evidence>
<name>A0ABM9CX24_9BACL</name>
<dbReference type="Pfam" id="PF03714">
    <property type="entry name" value="PUD"/>
    <property type="match status" value="3"/>
</dbReference>
<feature type="compositionally biased region" description="Low complexity" evidence="10">
    <location>
        <begin position="139"/>
        <end position="160"/>
    </location>
</feature>
<feature type="domain" description="Glycosyl hydrolase family 13 catalytic" evidence="12">
    <location>
        <begin position="614"/>
        <end position="1005"/>
    </location>
</feature>
<evidence type="ECO:0000259" key="12">
    <source>
        <dbReference type="SMART" id="SM00642"/>
    </source>
</evidence>
<evidence type="ECO:0000256" key="10">
    <source>
        <dbReference type="SAM" id="MobiDB-lite"/>
    </source>
</evidence>
<accession>A0ABM9CX24</accession>
<evidence type="ECO:0000256" key="9">
    <source>
        <dbReference type="ARBA" id="ARBA00031076"/>
    </source>
</evidence>
<dbReference type="InterPro" id="IPR004193">
    <property type="entry name" value="Glyco_hydro_13_N"/>
</dbReference>
<dbReference type="Gene3D" id="2.60.40.10">
    <property type="entry name" value="Immunoglobulins"/>
    <property type="match status" value="1"/>
</dbReference>
<dbReference type="Gene3D" id="2.60.40.1180">
    <property type="entry name" value="Golgi alpha-mannosidase II"/>
    <property type="match status" value="1"/>
</dbReference>
<dbReference type="EMBL" id="CAKMMF010000051">
    <property type="protein sequence ID" value="CAH1225313.1"/>
    <property type="molecule type" value="Genomic_DNA"/>
</dbReference>
<dbReference type="InterPro" id="IPR013783">
    <property type="entry name" value="Ig-like_fold"/>
</dbReference>
<evidence type="ECO:0000256" key="3">
    <source>
        <dbReference type="ARBA" id="ARBA00022801"/>
    </source>
</evidence>
<dbReference type="CDD" id="cd10315">
    <property type="entry name" value="CBM41_pullulanase"/>
    <property type="match status" value="3"/>
</dbReference>
<evidence type="ECO:0000256" key="4">
    <source>
        <dbReference type="ARBA" id="ARBA00022837"/>
    </source>
</evidence>
<evidence type="ECO:0000256" key="1">
    <source>
        <dbReference type="ARBA" id="ARBA00008061"/>
    </source>
</evidence>
<dbReference type="InterPro" id="IPR014756">
    <property type="entry name" value="Ig_E-set"/>
</dbReference>
<dbReference type="PANTHER" id="PTHR43002">
    <property type="entry name" value="GLYCOGEN DEBRANCHING ENZYME"/>
    <property type="match status" value="1"/>
</dbReference>
<sequence length="1140" mass="125941">MLQGKPKLSRVLSLLVAFALIFGTLFSPISVKTFAQGKTTLIVHYKEDPNTDKKWNIWAFPEGGEGQAYPFTGEDDFGRVAEIELSGDMKRVGFIVRTDDWDKDGEDRLIDVVDGKAEAWVVAGNSATFATAAEAGGGKSAAATSAPSTEQEAETSSSSSLTPVPGKTKAVIHYKKDPNSKESWNLWAWPEGGDGAVFQFNSEDAWGQVGEVLLEGDIKKVGFIVRTDEWKKDGDQDRFVDIKGGVGEVWIKGGDPAIYTSPPDGEYRTIASHENLTATIHYSRYDKQYDGWNLFMWPGDKEGQQISFSGEDDYGKVAKVEFKGANASQIGFIVRKSIAGNDKADQEFSERFITTFDEKGNAEIWIAQGQEKVFNERPPAGDINPRILSATIDDLNLITIETNYVFDSKAGTNADITIEGMTVKSVEAVDQGHGSVSSIAKITTEESFELTKSYKLSKPLFGDATISIGDVVRTDGFDELFYYDGNDLGNTYTKEETKFRVWAPTAGEAKLVTYDKWDSAEGKEIAMEKSDRGTWIASLKGDQNGVIYTYKVKIGDKWNEAVDPYARAVTVNGDRGAIVDLAETNPKDFKSTKKAEFAKAEDAIIYELHVRDATIHPESGVDADKRGKFLGLTQKGTKGPNGTSTGLDYLKELGITHVQLLPSYDYSSVDETKLDTPQFNWGYDPKNFNAPEGSYSTDPYEPTARIKEMKQMIQAMHESGLRVTMDVVYNHMYAVNPSNFENLVPGYYFRYNEQGKLSNGTGVGNDTASEHRMMRKFILDSTQYWVNEYNIDGFRFDLMGIHDVETMNQVRDALLKIDPTLLLIGEGWDLPTALDPELKAKQSNAGKFMGVGQFNDGMRDGLKGSIFMFEEQGFVNGNVEATHSVKQGIVGGIDYSADITSWAKDPQQSVTYAEAHDNNTIWDKLLLSNPNASDADRSKMHRMISSIIMTSQGIAFLHAGQEFMRTKGGDDNSYKSSDAVNQLDWKRRLDLNADVEYMKGLIQLRKNHAAFRMATADEIRSNLKFLPSPDSTIVYELNGDAVEDSSEQIIVAHNANTSEVVVDLPAEGKWNLVVNGEKAGIESIQTIEGNKLTLPALSTYVLVTEPSGNNTTLWIGIAAAAVLVIASGSWLMYRRFRKAA</sequence>